<organism evidence="1 2">
    <name type="scientific">Solea senegalensis</name>
    <name type="common">Senegalese sole</name>
    <dbReference type="NCBI Taxonomy" id="28829"/>
    <lineage>
        <taxon>Eukaryota</taxon>
        <taxon>Metazoa</taxon>
        <taxon>Chordata</taxon>
        <taxon>Craniata</taxon>
        <taxon>Vertebrata</taxon>
        <taxon>Euteleostomi</taxon>
        <taxon>Actinopterygii</taxon>
        <taxon>Neopterygii</taxon>
        <taxon>Teleostei</taxon>
        <taxon>Neoteleostei</taxon>
        <taxon>Acanthomorphata</taxon>
        <taxon>Carangaria</taxon>
        <taxon>Pleuronectiformes</taxon>
        <taxon>Pleuronectoidei</taxon>
        <taxon>Soleidae</taxon>
        <taxon>Solea</taxon>
    </lineage>
</organism>
<feature type="non-terminal residue" evidence="1">
    <location>
        <position position="1"/>
    </location>
</feature>
<dbReference type="EMBL" id="JAGKHQ010000005">
    <property type="protein sequence ID" value="KAG7515209.1"/>
    <property type="molecule type" value="Genomic_DNA"/>
</dbReference>
<keyword evidence="2" id="KW-1185">Reference proteome</keyword>
<proteinExistence type="predicted"/>
<dbReference type="Proteomes" id="UP000693946">
    <property type="component" value="Linkage Group LG13"/>
</dbReference>
<sequence length="58" mass="6915">KYLLPSFLYDVHSMKDRLLCDRRDLESTFLQKCVAVFYAALVLNHSVERITILMRILR</sequence>
<reference evidence="1 2" key="1">
    <citation type="journal article" date="2021" name="Sci. Rep.">
        <title>Chromosome anchoring in Senegalese sole (Solea senegalensis) reveals sex-associated markers and genome rearrangements in flatfish.</title>
        <authorList>
            <person name="Guerrero-Cozar I."/>
            <person name="Gomez-Garrido J."/>
            <person name="Berbel C."/>
            <person name="Martinez-Blanch J.F."/>
            <person name="Alioto T."/>
            <person name="Claros M.G."/>
            <person name="Gagnaire P.A."/>
            <person name="Manchado M."/>
        </authorList>
    </citation>
    <scope>NUCLEOTIDE SEQUENCE [LARGE SCALE GENOMIC DNA]</scope>
    <source>
        <strain evidence="1">Sse05_10M</strain>
    </source>
</reference>
<evidence type="ECO:0000313" key="2">
    <source>
        <dbReference type="Proteomes" id="UP000693946"/>
    </source>
</evidence>
<accession>A0AAV6SDI8</accession>
<comment type="caution">
    <text evidence="1">The sequence shown here is derived from an EMBL/GenBank/DDBJ whole genome shotgun (WGS) entry which is preliminary data.</text>
</comment>
<dbReference type="AlphaFoldDB" id="A0AAV6SDI8"/>
<name>A0AAV6SDI8_SOLSE</name>
<gene>
    <name evidence="1" type="ORF">JOB18_002145</name>
</gene>
<evidence type="ECO:0000313" key="1">
    <source>
        <dbReference type="EMBL" id="KAG7515209.1"/>
    </source>
</evidence>
<protein>
    <submittedName>
        <fullName evidence="1">Uncharacterized protein</fullName>
    </submittedName>
</protein>